<comment type="caution">
    <text evidence="1">The sequence shown here is derived from an EMBL/GenBank/DDBJ whole genome shotgun (WGS) entry which is preliminary data.</text>
</comment>
<evidence type="ECO:0000313" key="2">
    <source>
        <dbReference type="Proteomes" id="UP001356170"/>
    </source>
</evidence>
<accession>A0ABU7UYW6</accession>
<dbReference type="RefSeq" id="WP_331703125.1">
    <property type="nucleotide sequence ID" value="NZ_JAZHBO010000001.1"/>
</dbReference>
<protein>
    <submittedName>
        <fullName evidence="1">NF038104 family lipoprotein</fullName>
    </submittedName>
</protein>
<dbReference type="EMBL" id="JAZHBO010000001">
    <property type="protein sequence ID" value="MEF2154986.1"/>
    <property type="molecule type" value="Genomic_DNA"/>
</dbReference>
<reference evidence="1 2" key="1">
    <citation type="submission" date="2024-01" db="EMBL/GenBank/DDBJ databases">
        <title>Novel species of the genus Luteimonas isolated from rivers.</title>
        <authorList>
            <person name="Lu H."/>
        </authorList>
    </citation>
    <scope>NUCLEOTIDE SEQUENCE [LARGE SCALE GENOMIC DNA]</scope>
    <source>
        <strain evidence="1 2">FXH3W</strain>
    </source>
</reference>
<proteinExistence type="predicted"/>
<evidence type="ECO:0000313" key="1">
    <source>
        <dbReference type="EMBL" id="MEF2154986.1"/>
    </source>
</evidence>
<dbReference type="NCBIfam" id="NF038104">
    <property type="entry name" value="lipo_NF038104"/>
    <property type="match status" value="1"/>
</dbReference>
<sequence length="77" mass="8250">MRIFLQISFAIAIAVNLTGCLTSVVTLPVKVAYGTGKLAVKGTAAAVRAVIPNDEYEDCLKAQKKNPVIQCKEPDED</sequence>
<gene>
    <name evidence="1" type="ORF">V3390_01855</name>
</gene>
<organism evidence="1 2">
    <name type="scientific">Aquilutibacter rugosus</name>
    <dbReference type="NCBI Taxonomy" id="3115820"/>
    <lineage>
        <taxon>Bacteria</taxon>
        <taxon>Pseudomonadati</taxon>
        <taxon>Pseudomonadota</taxon>
        <taxon>Gammaproteobacteria</taxon>
        <taxon>Lysobacterales</taxon>
        <taxon>Lysobacteraceae</taxon>
        <taxon>Aquilutibacter</taxon>
    </lineage>
</organism>
<keyword evidence="2" id="KW-1185">Reference proteome</keyword>
<dbReference type="Proteomes" id="UP001356170">
    <property type="component" value="Unassembled WGS sequence"/>
</dbReference>
<name>A0ABU7UYW6_9GAMM</name>
<keyword evidence="1" id="KW-0449">Lipoprotein</keyword>